<evidence type="ECO:0000313" key="1">
    <source>
        <dbReference type="EMBL" id="EKD25552.1"/>
    </source>
</evidence>
<name>K1XK68_9BACT</name>
<accession>K1XK68</accession>
<protein>
    <submittedName>
        <fullName evidence="1">Uncharacterized protein</fullName>
    </submittedName>
</protein>
<reference evidence="1" key="1">
    <citation type="journal article" date="2012" name="Science">
        <title>Fermentation, hydrogen, and sulfur metabolism in multiple uncultivated bacterial phyla.</title>
        <authorList>
            <person name="Wrighton K.C."/>
            <person name="Thomas B.C."/>
            <person name="Sharon I."/>
            <person name="Miller C.S."/>
            <person name="Castelle C.J."/>
            <person name="VerBerkmoes N.C."/>
            <person name="Wilkins M.J."/>
            <person name="Hettich R.L."/>
            <person name="Lipton M.S."/>
            <person name="Williams K.H."/>
            <person name="Long P.E."/>
            <person name="Banfield J.F."/>
        </authorList>
    </citation>
    <scope>NUCLEOTIDE SEQUENCE [LARGE SCALE GENOMIC DNA]</scope>
</reference>
<organism evidence="1">
    <name type="scientific">uncultured bacterium</name>
    <name type="common">gcode 4</name>
    <dbReference type="NCBI Taxonomy" id="1234023"/>
    <lineage>
        <taxon>Bacteria</taxon>
        <taxon>environmental samples</taxon>
    </lineage>
</organism>
<sequence length="557" mass="61442">MALVAIAFAQVPTIGIILSTQKPARIHRSSLVSFLPRTPGTPARVSPFIATARSYPGMNQRPISLNSLAVPFTHSFVNPSYAACHAPTIINAPKTHLPTFVLTARVSIESFHFLIHVAHPAFGKMGTFNCLITSSLLSSGNAVPTSRITSSIRGLNLVILSFTAPIFIFASFVNWSAVAIFGSVSSALVISPACLWRLSTWEYISPIRSRAFSIFSFCFSLIQVGNSAHWSNKDSLVLLVFSISIACLRAVVSVPDNTFLSGYLGSISARIFWRTFSALPCLIGSGSDSIISRSRFISSRSDNLESFACTSICLVSSFIFLSFCVVSFFSSASFPSDRRDFFSFNQSRCCVVLMLSILSLIRSSLAISLSSFSISNQRATLLVTFRSSNCWYSDVYLDWYSESNQTGIPALHGTLLCVFIVLARVCISTRDKPVPFFIFSIDDSIFLILWSTGDVCLSITLIPCSNDFSHRSHLFRSDSIWLVSLRMAFHSFVTFAFSEWNSGVLPTRLNLLYWSVAHAYSLSNFSSTFWSGVVFAASISTWERREDALIRAFLVSI</sequence>
<comment type="caution">
    <text evidence="1">The sequence shown here is derived from an EMBL/GenBank/DDBJ whole genome shotgun (WGS) entry which is preliminary data.</text>
</comment>
<dbReference type="EMBL" id="AMFJ01036030">
    <property type="protein sequence ID" value="EKD25552.1"/>
    <property type="molecule type" value="Genomic_DNA"/>
</dbReference>
<proteinExistence type="predicted"/>
<dbReference type="AlphaFoldDB" id="K1XK68"/>
<gene>
    <name evidence="1" type="ORF">ACD_80C00023G0001</name>
</gene>